<dbReference type="MEROPS" id="C40.006"/>
<dbReference type="STRING" id="331678.Cphamn1_2446"/>
<dbReference type="InterPro" id="IPR051202">
    <property type="entry name" value="Peptidase_C40"/>
</dbReference>
<dbReference type="HOGENOM" id="CLU_016043_9_1_10"/>
<dbReference type="OrthoDB" id="9807055at2"/>
<dbReference type="InterPro" id="IPR038765">
    <property type="entry name" value="Papain-like_cys_pep_sf"/>
</dbReference>
<gene>
    <name evidence="6" type="ordered locus">Cphamn1_2446</name>
</gene>
<evidence type="ECO:0000256" key="1">
    <source>
        <dbReference type="ARBA" id="ARBA00007074"/>
    </source>
</evidence>
<accession>B3EPV1</accession>
<dbReference type="Pfam" id="PF00877">
    <property type="entry name" value="NLPC_P60"/>
    <property type="match status" value="1"/>
</dbReference>
<dbReference type="Gene3D" id="3.90.1720.10">
    <property type="entry name" value="endopeptidase domain like (from Nostoc punctiforme)"/>
    <property type="match status" value="1"/>
</dbReference>
<dbReference type="EMBL" id="CP001101">
    <property type="protein sequence ID" value="ACE05341.1"/>
    <property type="molecule type" value="Genomic_DNA"/>
</dbReference>
<dbReference type="GO" id="GO:0008234">
    <property type="term" value="F:cysteine-type peptidase activity"/>
    <property type="evidence" value="ECO:0007669"/>
    <property type="project" value="UniProtKB-KW"/>
</dbReference>
<dbReference type="KEGG" id="cpb:Cphamn1_2446"/>
<keyword evidence="4" id="KW-0788">Thiol protease</keyword>
<feature type="domain" description="NlpC/P60" evidence="5">
    <location>
        <begin position="65"/>
        <end position="187"/>
    </location>
</feature>
<proteinExistence type="inferred from homology"/>
<evidence type="ECO:0000256" key="3">
    <source>
        <dbReference type="ARBA" id="ARBA00022801"/>
    </source>
</evidence>
<dbReference type="GO" id="GO:0006508">
    <property type="term" value="P:proteolysis"/>
    <property type="evidence" value="ECO:0007669"/>
    <property type="project" value="UniProtKB-KW"/>
</dbReference>
<dbReference type="PANTHER" id="PTHR47053:SF1">
    <property type="entry name" value="MUREIN DD-ENDOPEPTIDASE MEPH-RELATED"/>
    <property type="match status" value="1"/>
</dbReference>
<evidence type="ECO:0000256" key="4">
    <source>
        <dbReference type="ARBA" id="ARBA00022807"/>
    </source>
</evidence>
<protein>
    <submittedName>
        <fullName evidence="6">NLP/P60 protein</fullName>
    </submittedName>
</protein>
<dbReference type="PANTHER" id="PTHR47053">
    <property type="entry name" value="MUREIN DD-ENDOPEPTIDASE MEPH-RELATED"/>
    <property type="match status" value="1"/>
</dbReference>
<evidence type="ECO:0000256" key="2">
    <source>
        <dbReference type="ARBA" id="ARBA00022670"/>
    </source>
</evidence>
<comment type="similarity">
    <text evidence="1">Belongs to the peptidase C40 family.</text>
</comment>
<name>B3EPV1_CHLPB</name>
<keyword evidence="2" id="KW-0645">Protease</keyword>
<dbReference type="InterPro" id="IPR000064">
    <property type="entry name" value="NLP_P60_dom"/>
</dbReference>
<dbReference type="AlphaFoldDB" id="B3EPV1"/>
<dbReference type="PROSITE" id="PS51935">
    <property type="entry name" value="NLPC_P60"/>
    <property type="match status" value="1"/>
</dbReference>
<reference evidence="6" key="1">
    <citation type="submission" date="2008-06" db="EMBL/GenBank/DDBJ databases">
        <title>Complete sequence of Chlorobium phaeobacteroides BS1.</title>
        <authorList>
            <consortium name="US DOE Joint Genome Institute"/>
            <person name="Lucas S."/>
            <person name="Copeland A."/>
            <person name="Lapidus A."/>
            <person name="Glavina del Rio T."/>
            <person name="Dalin E."/>
            <person name="Tice H."/>
            <person name="Bruce D."/>
            <person name="Goodwin L."/>
            <person name="Pitluck S."/>
            <person name="Schmutz J."/>
            <person name="Larimer F."/>
            <person name="Land M."/>
            <person name="Hauser L."/>
            <person name="Kyrpides N."/>
            <person name="Ovchinnikova G."/>
            <person name="Li T."/>
            <person name="Liu Z."/>
            <person name="Zhao F."/>
            <person name="Overmann J."/>
            <person name="Bryant D.A."/>
            <person name="Richardson P."/>
        </authorList>
    </citation>
    <scope>NUCLEOTIDE SEQUENCE [LARGE SCALE GENOMIC DNA]</scope>
    <source>
        <strain evidence="6">BS1</strain>
    </source>
</reference>
<evidence type="ECO:0000313" key="6">
    <source>
        <dbReference type="EMBL" id="ACE05341.1"/>
    </source>
</evidence>
<sequence length="208" mass="23338">MGTRTSTLRTSCPTHYRGLRQVLCWTLLCTLALFSGCTGSHSAQGVKYSGKNTKKYTPLPISVHEDKLIELLENISSLLGIEYHYGGQSVTGFDCSGFVNYIYKDTFKAYLPRTSQELARRGKKISLQNLKRGDLVFFRLNSSRINHVGIYLENNLFAHASSSRGVTMTSLNNGYYKKHFVKALRLLEIMDTGTADGEPRHARTDISD</sequence>
<evidence type="ECO:0000259" key="5">
    <source>
        <dbReference type="PROSITE" id="PS51935"/>
    </source>
</evidence>
<dbReference type="SUPFAM" id="SSF54001">
    <property type="entry name" value="Cysteine proteinases"/>
    <property type="match status" value="1"/>
</dbReference>
<keyword evidence="3" id="KW-0378">Hydrolase</keyword>
<organism evidence="6">
    <name type="scientific">Chlorobium phaeobacteroides (strain BS1)</name>
    <dbReference type="NCBI Taxonomy" id="331678"/>
    <lineage>
        <taxon>Bacteria</taxon>
        <taxon>Pseudomonadati</taxon>
        <taxon>Chlorobiota</taxon>
        <taxon>Chlorobiia</taxon>
        <taxon>Chlorobiales</taxon>
        <taxon>Chlorobiaceae</taxon>
        <taxon>Chlorobium/Pelodictyon group</taxon>
        <taxon>Chlorobium</taxon>
    </lineage>
</organism>
<dbReference type="eggNOG" id="COG0791">
    <property type="taxonomic scope" value="Bacteria"/>
</dbReference>